<dbReference type="PIRSF" id="PIRSF037260">
    <property type="entry name" value="UPF0223"/>
    <property type="match status" value="1"/>
</dbReference>
<dbReference type="NCBIfam" id="NF003353">
    <property type="entry name" value="PRK04387.1"/>
    <property type="match status" value="1"/>
</dbReference>
<dbReference type="EMBL" id="BAAACZ010000005">
    <property type="protein sequence ID" value="GAA0452915.1"/>
    <property type="molecule type" value="Genomic_DNA"/>
</dbReference>
<dbReference type="HAMAP" id="MF_01041">
    <property type="entry name" value="UPF0223"/>
    <property type="match status" value="1"/>
</dbReference>
<name>A0ABN0ZMJ5_9BACI</name>
<evidence type="ECO:0000256" key="1">
    <source>
        <dbReference type="HAMAP-Rule" id="MF_01041"/>
    </source>
</evidence>
<dbReference type="SUPFAM" id="SSF158504">
    <property type="entry name" value="BH2638-like"/>
    <property type="match status" value="1"/>
</dbReference>
<comment type="similarity">
    <text evidence="1">Belongs to the UPF0223 family.</text>
</comment>
<proteinExistence type="inferred from homology"/>
<evidence type="ECO:0000313" key="3">
    <source>
        <dbReference type="Proteomes" id="UP001500740"/>
    </source>
</evidence>
<reference evidence="2 3" key="1">
    <citation type="journal article" date="2019" name="Int. J. Syst. Evol. Microbiol.">
        <title>The Global Catalogue of Microorganisms (GCM) 10K type strain sequencing project: providing services to taxonomists for standard genome sequencing and annotation.</title>
        <authorList>
            <consortium name="The Broad Institute Genomics Platform"/>
            <consortium name="The Broad Institute Genome Sequencing Center for Infectious Disease"/>
            <person name="Wu L."/>
            <person name="Ma J."/>
        </authorList>
    </citation>
    <scope>NUCLEOTIDE SEQUENCE [LARGE SCALE GENOMIC DNA]</scope>
    <source>
        <strain evidence="2 3">JCM 14193</strain>
    </source>
</reference>
<comment type="caution">
    <text evidence="2">The sequence shown here is derived from an EMBL/GenBank/DDBJ whole genome shotgun (WGS) entry which is preliminary data.</text>
</comment>
<dbReference type="InterPro" id="IPR007920">
    <property type="entry name" value="UPF0223"/>
</dbReference>
<dbReference type="InterPro" id="IPR023324">
    <property type="entry name" value="BH2638-like_sf"/>
</dbReference>
<gene>
    <name evidence="2" type="ORF">GCM10008935_04450</name>
</gene>
<organism evidence="2 3">
    <name type="scientific">Alkalibacillus silvisoli</name>
    <dbReference type="NCBI Taxonomy" id="392823"/>
    <lineage>
        <taxon>Bacteria</taxon>
        <taxon>Bacillati</taxon>
        <taxon>Bacillota</taxon>
        <taxon>Bacilli</taxon>
        <taxon>Bacillales</taxon>
        <taxon>Bacillaceae</taxon>
        <taxon>Alkalibacillus</taxon>
    </lineage>
</organism>
<keyword evidence="3" id="KW-1185">Reference proteome</keyword>
<sequence length="90" mass="10751">MNYHYPIDPDWTTEEVMDVVQFFNTIEQAYEDHVVKEQILDHYKKFKQVIPAKSDEKSMFKDFEKQSGYIPYQVVKRAQEADINAKVSMK</sequence>
<evidence type="ECO:0000313" key="2">
    <source>
        <dbReference type="EMBL" id="GAA0452915.1"/>
    </source>
</evidence>
<dbReference type="RefSeq" id="WP_343781503.1">
    <property type="nucleotide sequence ID" value="NZ_BAAACZ010000005.1"/>
</dbReference>
<accession>A0ABN0ZMJ5</accession>
<dbReference type="Gene3D" id="1.10.220.80">
    <property type="entry name" value="BH2638-like"/>
    <property type="match status" value="1"/>
</dbReference>
<protein>
    <recommendedName>
        <fullName evidence="1">UPF0223 protein GCM10008935_04450</fullName>
    </recommendedName>
</protein>
<dbReference type="Pfam" id="PF05256">
    <property type="entry name" value="UPF0223"/>
    <property type="match status" value="1"/>
</dbReference>
<dbReference type="Proteomes" id="UP001500740">
    <property type="component" value="Unassembled WGS sequence"/>
</dbReference>